<dbReference type="UniPathway" id="UPA00251">
    <property type="reaction ID" value="UER00320"/>
</dbReference>
<comment type="function">
    <text evidence="6 9">Catalyzes cyclization of the linear tetrapyrrole, hydroxymethylbilane, to the macrocyclic uroporphyrinogen III.</text>
</comment>
<keyword evidence="4 9" id="KW-0456">Lyase</keyword>
<evidence type="ECO:0000259" key="10">
    <source>
        <dbReference type="Pfam" id="PF02602"/>
    </source>
</evidence>
<evidence type="ECO:0000313" key="11">
    <source>
        <dbReference type="EMBL" id="ANF56780.1"/>
    </source>
</evidence>
<dbReference type="Proteomes" id="UP000077875">
    <property type="component" value="Chromosome"/>
</dbReference>
<dbReference type="AlphaFoldDB" id="A0A172YC06"/>
<dbReference type="Pfam" id="PF02602">
    <property type="entry name" value="HEM4"/>
    <property type="match status" value="1"/>
</dbReference>
<comment type="similarity">
    <text evidence="2 9">Belongs to the uroporphyrinogen-III synthase family.</text>
</comment>
<accession>A0A172YC06</accession>
<dbReference type="SUPFAM" id="SSF69618">
    <property type="entry name" value="HemD-like"/>
    <property type="match status" value="1"/>
</dbReference>
<proteinExistence type="inferred from homology"/>
<dbReference type="RefSeq" id="WP_064121750.1">
    <property type="nucleotide sequence ID" value="NZ_CP015243.1"/>
</dbReference>
<evidence type="ECO:0000256" key="6">
    <source>
        <dbReference type="ARBA" id="ARBA00037589"/>
    </source>
</evidence>
<dbReference type="GO" id="GO:0004852">
    <property type="term" value="F:uroporphyrinogen-III synthase activity"/>
    <property type="evidence" value="ECO:0007669"/>
    <property type="project" value="UniProtKB-UniRule"/>
</dbReference>
<organism evidence="11 12">
    <name type="scientific">Halotalea alkalilenta</name>
    <dbReference type="NCBI Taxonomy" id="376489"/>
    <lineage>
        <taxon>Bacteria</taxon>
        <taxon>Pseudomonadati</taxon>
        <taxon>Pseudomonadota</taxon>
        <taxon>Gammaproteobacteria</taxon>
        <taxon>Oceanospirillales</taxon>
        <taxon>Halomonadaceae</taxon>
        <taxon>Halotalea</taxon>
    </lineage>
</organism>
<evidence type="ECO:0000256" key="5">
    <source>
        <dbReference type="ARBA" id="ARBA00023244"/>
    </source>
</evidence>
<keyword evidence="12" id="KW-1185">Reference proteome</keyword>
<evidence type="ECO:0000256" key="4">
    <source>
        <dbReference type="ARBA" id="ARBA00023239"/>
    </source>
</evidence>
<comment type="pathway">
    <text evidence="1 9">Porphyrin-containing compound metabolism; protoporphyrin-IX biosynthesis; coproporphyrinogen-III from 5-aminolevulinate: step 3/4.</text>
</comment>
<reference evidence="11 12" key="1">
    <citation type="submission" date="2016-04" db="EMBL/GenBank/DDBJ databases">
        <title>Complete Genome Sequence of Halotalea alkalilenta IHB B 13600.</title>
        <authorList>
            <person name="Swarnkar M.K."/>
            <person name="Sharma A."/>
            <person name="Kaushal K."/>
            <person name="Soni R."/>
            <person name="Rana S."/>
            <person name="Singh A.K."/>
            <person name="Gulati A."/>
        </authorList>
    </citation>
    <scope>NUCLEOTIDE SEQUENCE [LARGE SCALE GENOMIC DNA]</scope>
    <source>
        <strain evidence="11 12">IHB B 13600</strain>
    </source>
</reference>
<dbReference type="STRING" id="376489.A5892_04280"/>
<dbReference type="PANTHER" id="PTHR38042:SF1">
    <property type="entry name" value="UROPORPHYRINOGEN-III SYNTHASE, CHLOROPLASTIC"/>
    <property type="match status" value="1"/>
</dbReference>
<gene>
    <name evidence="11" type="ORF">A5892_04280</name>
</gene>
<dbReference type="PANTHER" id="PTHR38042">
    <property type="entry name" value="UROPORPHYRINOGEN-III SYNTHASE, CHLOROPLASTIC"/>
    <property type="match status" value="1"/>
</dbReference>
<evidence type="ECO:0000256" key="7">
    <source>
        <dbReference type="ARBA" id="ARBA00040167"/>
    </source>
</evidence>
<dbReference type="GO" id="GO:0006782">
    <property type="term" value="P:protoporphyrinogen IX biosynthetic process"/>
    <property type="evidence" value="ECO:0007669"/>
    <property type="project" value="UniProtKB-UniRule"/>
</dbReference>
<dbReference type="EMBL" id="CP015243">
    <property type="protein sequence ID" value="ANF56780.1"/>
    <property type="molecule type" value="Genomic_DNA"/>
</dbReference>
<evidence type="ECO:0000313" key="12">
    <source>
        <dbReference type="Proteomes" id="UP000077875"/>
    </source>
</evidence>
<comment type="catalytic activity">
    <reaction evidence="8 9">
        <text>hydroxymethylbilane = uroporphyrinogen III + H2O</text>
        <dbReference type="Rhea" id="RHEA:18965"/>
        <dbReference type="ChEBI" id="CHEBI:15377"/>
        <dbReference type="ChEBI" id="CHEBI:57308"/>
        <dbReference type="ChEBI" id="CHEBI:57845"/>
        <dbReference type="EC" id="4.2.1.75"/>
    </reaction>
</comment>
<evidence type="ECO:0000256" key="2">
    <source>
        <dbReference type="ARBA" id="ARBA00008133"/>
    </source>
</evidence>
<dbReference type="EC" id="4.2.1.75" evidence="3 9"/>
<dbReference type="CDD" id="cd06578">
    <property type="entry name" value="HemD"/>
    <property type="match status" value="1"/>
</dbReference>
<evidence type="ECO:0000256" key="1">
    <source>
        <dbReference type="ARBA" id="ARBA00004772"/>
    </source>
</evidence>
<dbReference type="GO" id="GO:0006780">
    <property type="term" value="P:uroporphyrinogen III biosynthetic process"/>
    <property type="evidence" value="ECO:0007669"/>
    <property type="project" value="UniProtKB-UniRule"/>
</dbReference>
<dbReference type="InterPro" id="IPR003754">
    <property type="entry name" value="4pyrrol_synth_uPrphyn_synth"/>
</dbReference>
<feature type="domain" description="Tetrapyrrole biosynthesis uroporphyrinogen III synthase" evidence="10">
    <location>
        <begin position="18"/>
        <end position="239"/>
    </location>
</feature>
<dbReference type="KEGG" id="haa:A5892_04280"/>
<dbReference type="InterPro" id="IPR039793">
    <property type="entry name" value="UROS/Hem4"/>
</dbReference>
<evidence type="ECO:0000256" key="8">
    <source>
        <dbReference type="ARBA" id="ARBA00048617"/>
    </source>
</evidence>
<protein>
    <recommendedName>
        <fullName evidence="7 9">Uroporphyrinogen-III synthase</fullName>
        <ecNumber evidence="3 9">4.2.1.75</ecNumber>
    </recommendedName>
</protein>
<sequence>MRADRTVLITRPGARAQALRAALERRGLAPCDLDAMRLERLEIDAERHRQVLELSLDALLCVSPFAVECLAALLTPRPAWFDAVRLFATGESTREAMRDTFGRDALAPHDGSAASEGLLALDELARIAGWRVLLARGEGGRRLLSDTLVARGAKLEELALYRRRLDTPAPPALARLRAGEYLALIVTSAEQLDHLAQWCTCAARDRTLIVSSARLATLAEGSGFVRVRRAQDATPEALAQACASFTDD</sequence>
<dbReference type="InterPro" id="IPR036108">
    <property type="entry name" value="4pyrrol_syn_uPrphyn_synt_sf"/>
</dbReference>
<name>A0A172YC06_9GAMM</name>
<evidence type="ECO:0000256" key="3">
    <source>
        <dbReference type="ARBA" id="ARBA00013109"/>
    </source>
</evidence>
<evidence type="ECO:0000256" key="9">
    <source>
        <dbReference type="RuleBase" id="RU366031"/>
    </source>
</evidence>
<keyword evidence="5 9" id="KW-0627">Porphyrin biosynthesis</keyword>
<dbReference type="Gene3D" id="3.40.50.10090">
    <property type="match status" value="2"/>
</dbReference>